<keyword evidence="4" id="KW-0472">Membrane</keyword>
<keyword evidence="1 5" id="KW-0378">Hydrolase</keyword>
<feature type="transmembrane region" description="Helical" evidence="4">
    <location>
        <begin position="53"/>
        <end position="73"/>
    </location>
</feature>
<organism evidence="5 6">
    <name type="scientific">Paenibacillus aquistagni</name>
    <dbReference type="NCBI Taxonomy" id="1852522"/>
    <lineage>
        <taxon>Bacteria</taxon>
        <taxon>Bacillati</taxon>
        <taxon>Bacillota</taxon>
        <taxon>Bacilli</taxon>
        <taxon>Bacillales</taxon>
        <taxon>Paenibacillaceae</taxon>
        <taxon>Paenibacillus</taxon>
    </lineage>
</organism>
<evidence type="ECO:0000256" key="1">
    <source>
        <dbReference type="ARBA" id="ARBA00022801"/>
    </source>
</evidence>
<dbReference type="AlphaFoldDB" id="A0A1X7IYG3"/>
<dbReference type="RefSeq" id="WP_085493213.1">
    <property type="nucleotide sequence ID" value="NZ_FXAZ01000001.1"/>
</dbReference>
<dbReference type="Pfam" id="PF03403">
    <property type="entry name" value="PAF-AH_p_II"/>
    <property type="match status" value="1"/>
</dbReference>
<feature type="transmembrane region" description="Helical" evidence="4">
    <location>
        <begin position="85"/>
        <end position="110"/>
    </location>
</feature>
<evidence type="ECO:0000313" key="5">
    <source>
        <dbReference type="EMBL" id="SMG20327.1"/>
    </source>
</evidence>
<dbReference type="STRING" id="1852522.SAMN06295960_1022"/>
<dbReference type="PANTHER" id="PTHR10272:SF0">
    <property type="entry name" value="PLATELET-ACTIVATING FACTOR ACETYLHYDROLASE"/>
    <property type="match status" value="1"/>
</dbReference>
<keyword evidence="2" id="KW-0442">Lipid degradation</keyword>
<accession>A0A1X7IYG3</accession>
<dbReference type="GO" id="GO:0003847">
    <property type="term" value="F:1-alkyl-2-acetylglycerophosphocholine esterase activity"/>
    <property type="evidence" value="ECO:0007669"/>
    <property type="project" value="TreeGrafter"/>
</dbReference>
<dbReference type="OrthoDB" id="9814760at2"/>
<evidence type="ECO:0000256" key="4">
    <source>
        <dbReference type="SAM" id="Phobius"/>
    </source>
</evidence>
<keyword evidence="3" id="KW-0443">Lipid metabolism</keyword>
<sequence length="482" mass="53808">MRLFEVLLVVVTLGAVGGLAFGPRNKKLYMGCLGGIIIITSLHEIMDHFRIQMILVYLVAAVLAIVFLVRILWPTPKDRAVPVWLRSILSVLAAAMVGASVYASVLLPVFTMPSPTGEYAIGTESRHLIDHARAESLSEDHNEKRELMINIWYPVDPDQVEKHDVEHYPSDLGEAISLVFGVSKQLFSHADLIPTHIVRGAAMSSAEAEYPVIFFSPGVRSTRFQSLTAIEELVSHGYIVVGMDHPYTSAKVTFPDNQSIYYVPGKDYDTSAALYESNVEGISIRAKDSSFVLDTLTVWNAQDPEGLLDGKLDLERVGIFGHSYGGATTAETLAKDPRFRAGVSLEGGFWGKVAHSGLEQPFMYMMTGETAKSFDPKQTKKGKVFYEEFLPDLQSVMSKSTSDTYYLIVDHFFHQSFTDIALISPKLFAKEIDPVHNIEITRSYVRAFFDQYLKGEQQLLLEGPSQSFPEVKFDPVYTQRKR</sequence>
<dbReference type="PANTHER" id="PTHR10272">
    <property type="entry name" value="PLATELET-ACTIVATING FACTOR ACETYLHYDROLASE"/>
    <property type="match status" value="1"/>
</dbReference>
<evidence type="ECO:0000256" key="2">
    <source>
        <dbReference type="ARBA" id="ARBA00022963"/>
    </source>
</evidence>
<reference evidence="5 6" key="1">
    <citation type="submission" date="2017-04" db="EMBL/GenBank/DDBJ databases">
        <authorList>
            <person name="Afonso C.L."/>
            <person name="Miller P.J."/>
            <person name="Scott M.A."/>
            <person name="Spackman E."/>
            <person name="Goraichik I."/>
            <person name="Dimitrov K.M."/>
            <person name="Suarez D.L."/>
            <person name="Swayne D.E."/>
        </authorList>
    </citation>
    <scope>NUCLEOTIDE SEQUENCE [LARGE SCALE GENOMIC DNA]</scope>
    <source>
        <strain evidence="5 6">11</strain>
    </source>
</reference>
<proteinExistence type="predicted"/>
<evidence type="ECO:0000256" key="3">
    <source>
        <dbReference type="ARBA" id="ARBA00023098"/>
    </source>
</evidence>
<dbReference type="Gene3D" id="3.40.50.1820">
    <property type="entry name" value="alpha/beta hydrolase"/>
    <property type="match status" value="1"/>
</dbReference>
<keyword evidence="4" id="KW-1133">Transmembrane helix</keyword>
<evidence type="ECO:0000313" key="6">
    <source>
        <dbReference type="Proteomes" id="UP000193834"/>
    </source>
</evidence>
<dbReference type="Proteomes" id="UP000193834">
    <property type="component" value="Unassembled WGS sequence"/>
</dbReference>
<dbReference type="GO" id="GO:0016042">
    <property type="term" value="P:lipid catabolic process"/>
    <property type="evidence" value="ECO:0007669"/>
    <property type="project" value="UniProtKB-KW"/>
</dbReference>
<dbReference type="SUPFAM" id="SSF53474">
    <property type="entry name" value="alpha/beta-Hydrolases"/>
    <property type="match status" value="1"/>
</dbReference>
<gene>
    <name evidence="5" type="ORF">SAMN06295960_1022</name>
</gene>
<dbReference type="InterPro" id="IPR029058">
    <property type="entry name" value="AB_hydrolase_fold"/>
</dbReference>
<protein>
    <submittedName>
        <fullName evidence="5">Platelet-activating factor acetylhydrolase, isoform II</fullName>
    </submittedName>
</protein>
<name>A0A1X7IYG3_9BACL</name>
<feature type="transmembrane region" description="Helical" evidence="4">
    <location>
        <begin position="28"/>
        <end position="46"/>
    </location>
</feature>
<keyword evidence="4" id="KW-0812">Transmembrane</keyword>
<dbReference type="EMBL" id="FXAZ01000001">
    <property type="protein sequence ID" value="SMG20327.1"/>
    <property type="molecule type" value="Genomic_DNA"/>
</dbReference>
<keyword evidence="6" id="KW-1185">Reference proteome</keyword>